<evidence type="ECO:0000313" key="7">
    <source>
        <dbReference type="Proteomes" id="UP000007264"/>
    </source>
</evidence>
<gene>
    <name evidence="6" type="ORF">COCSUDRAFT_66848</name>
</gene>
<evidence type="ECO:0000256" key="2">
    <source>
        <dbReference type="ARBA" id="ARBA00022475"/>
    </source>
</evidence>
<dbReference type="EMBL" id="AGSI01000012">
    <property type="protein sequence ID" value="EIE21367.1"/>
    <property type="molecule type" value="Genomic_DNA"/>
</dbReference>
<keyword evidence="2" id="KW-1003">Cell membrane</keyword>
<reference evidence="6 7" key="1">
    <citation type="journal article" date="2012" name="Genome Biol.">
        <title>The genome of the polar eukaryotic microalga coccomyxa subellipsoidea reveals traits of cold adaptation.</title>
        <authorList>
            <person name="Blanc G."/>
            <person name="Agarkova I."/>
            <person name="Grimwood J."/>
            <person name="Kuo A."/>
            <person name="Brueggeman A."/>
            <person name="Dunigan D."/>
            <person name="Gurnon J."/>
            <person name="Ladunga I."/>
            <person name="Lindquist E."/>
            <person name="Lucas S."/>
            <person name="Pangilinan J."/>
            <person name="Proschold T."/>
            <person name="Salamov A."/>
            <person name="Schmutz J."/>
            <person name="Weeks D."/>
            <person name="Yamada T."/>
            <person name="Claverie J.M."/>
            <person name="Grigoriev I."/>
            <person name="Van Etten J."/>
            <person name="Lomsadze A."/>
            <person name="Borodovsky M."/>
        </authorList>
    </citation>
    <scope>NUCLEOTIDE SEQUENCE [LARGE SCALE GENOMIC DNA]</scope>
    <source>
        <strain evidence="6 7">C-169</strain>
    </source>
</reference>
<dbReference type="GO" id="GO:0005886">
    <property type="term" value="C:plasma membrane"/>
    <property type="evidence" value="ECO:0007669"/>
    <property type="project" value="UniProtKB-SubCell"/>
</dbReference>
<keyword evidence="5" id="KW-0472">Membrane</keyword>
<dbReference type="PANTHER" id="PTHR43646">
    <property type="entry name" value="GLYCOSYLTRANSFERASE"/>
    <property type="match status" value="1"/>
</dbReference>
<evidence type="ECO:0000256" key="1">
    <source>
        <dbReference type="ARBA" id="ARBA00004236"/>
    </source>
</evidence>
<dbReference type="AlphaFoldDB" id="I0YSJ8"/>
<sequence>MGQSKLRAGRGRRYDARITRAFEQYSERTGKSGVWGCFSTIQLDKFGVRSALLQATVALRTRLLHMPYGDQAIFVRGHAFREIGGFKELPLLEDVDLVRRLRARYGAPVIVPGAVMTSARRWDRLGFVTTTLLNQAILAAWAVGTPPDVLASWYYGAKQLSTRQRK</sequence>
<protein>
    <submittedName>
        <fullName evidence="6">Uncharacterized protein</fullName>
    </submittedName>
</protein>
<evidence type="ECO:0000256" key="5">
    <source>
        <dbReference type="ARBA" id="ARBA00023136"/>
    </source>
</evidence>
<evidence type="ECO:0000313" key="6">
    <source>
        <dbReference type="EMBL" id="EIE21367.1"/>
    </source>
</evidence>
<proteinExistence type="predicted"/>
<comment type="caution">
    <text evidence="6">The sequence shown here is derived from an EMBL/GenBank/DDBJ whole genome shotgun (WGS) entry which is preliminary data.</text>
</comment>
<comment type="subcellular location">
    <subcellularLocation>
        <location evidence="1">Cell membrane</location>
    </subcellularLocation>
</comment>
<organism evidence="6 7">
    <name type="scientific">Coccomyxa subellipsoidea (strain C-169)</name>
    <name type="common">Green microalga</name>
    <dbReference type="NCBI Taxonomy" id="574566"/>
    <lineage>
        <taxon>Eukaryota</taxon>
        <taxon>Viridiplantae</taxon>
        <taxon>Chlorophyta</taxon>
        <taxon>core chlorophytes</taxon>
        <taxon>Trebouxiophyceae</taxon>
        <taxon>Trebouxiophyceae incertae sedis</taxon>
        <taxon>Coccomyxaceae</taxon>
        <taxon>Coccomyxa</taxon>
        <taxon>Coccomyxa subellipsoidea</taxon>
    </lineage>
</organism>
<dbReference type="GO" id="GO:0016757">
    <property type="term" value="F:glycosyltransferase activity"/>
    <property type="evidence" value="ECO:0007669"/>
    <property type="project" value="UniProtKB-KW"/>
</dbReference>
<dbReference type="Proteomes" id="UP000007264">
    <property type="component" value="Unassembled WGS sequence"/>
</dbReference>
<keyword evidence="4" id="KW-0808">Transferase</keyword>
<dbReference type="STRING" id="574566.I0YSJ8"/>
<dbReference type="InterPro" id="IPR029044">
    <property type="entry name" value="Nucleotide-diphossugar_trans"/>
</dbReference>
<dbReference type="PANTHER" id="PTHR43646:SF2">
    <property type="entry name" value="GLYCOSYLTRANSFERASE 2-LIKE DOMAIN-CONTAINING PROTEIN"/>
    <property type="match status" value="1"/>
</dbReference>
<dbReference type="RefSeq" id="XP_005645911.1">
    <property type="nucleotide sequence ID" value="XM_005645854.1"/>
</dbReference>
<dbReference type="eggNOG" id="ENOG502S8BV">
    <property type="taxonomic scope" value="Eukaryota"/>
</dbReference>
<dbReference type="OrthoDB" id="191769at2759"/>
<evidence type="ECO:0000256" key="4">
    <source>
        <dbReference type="ARBA" id="ARBA00022679"/>
    </source>
</evidence>
<name>I0YSJ8_COCSC</name>
<dbReference type="SUPFAM" id="SSF53448">
    <property type="entry name" value="Nucleotide-diphospho-sugar transferases"/>
    <property type="match status" value="1"/>
</dbReference>
<keyword evidence="3" id="KW-0328">Glycosyltransferase</keyword>
<accession>I0YSJ8</accession>
<dbReference type="GeneID" id="17039351"/>
<keyword evidence="7" id="KW-1185">Reference proteome</keyword>
<dbReference type="KEGG" id="csl:COCSUDRAFT_66848"/>
<evidence type="ECO:0000256" key="3">
    <source>
        <dbReference type="ARBA" id="ARBA00022676"/>
    </source>
</evidence>